<keyword evidence="12" id="KW-1185">Reference proteome</keyword>
<dbReference type="PANTHER" id="PTHR11935">
    <property type="entry name" value="BETA LACTAMASE DOMAIN"/>
    <property type="match status" value="1"/>
</dbReference>
<dbReference type="PANTHER" id="PTHR11935:SF94">
    <property type="entry name" value="TENZING NORGAY, ISOFORM C"/>
    <property type="match status" value="1"/>
</dbReference>
<dbReference type="InterPro" id="IPR017782">
    <property type="entry name" value="Hydroxyacylglutathione_Hdrlase"/>
</dbReference>
<dbReference type="InterPro" id="IPR036866">
    <property type="entry name" value="RibonucZ/Hydroxyglut_hydro"/>
</dbReference>
<sequence>MSELLANRQDMRVRLIPALEDNYMYLIIDEQTQECAAVDPVDPEKILRAIKEEGVVLKSVLTTHHHWDHAGGNEKLIGLAGKVPVYGGDDRIGALTKKVSEGDRFKIGSLDVECLFTPCHTSGHICYLVKDSSGTQPAVFTGDTLFVAGCGKFFEGTGKQMYMALVHKLAALNKDTKVYCGHEYTVNNLKFAAYVEPKNEAVKSKLAWAQNQRSKHEPTVPSTIGEELEYNPFMRIGEQDVQKHTGKSNPEEVMDYLREEKNNFR</sequence>
<accession>A0A2T7PCF9</accession>
<evidence type="ECO:0000256" key="9">
    <source>
        <dbReference type="ARBA" id="ARBA00031044"/>
    </source>
</evidence>
<evidence type="ECO:0000256" key="2">
    <source>
        <dbReference type="ARBA" id="ARBA00001947"/>
    </source>
</evidence>
<evidence type="ECO:0000256" key="8">
    <source>
        <dbReference type="ARBA" id="ARBA00022833"/>
    </source>
</evidence>
<dbReference type="Pfam" id="PF00753">
    <property type="entry name" value="Lactamase_B"/>
    <property type="match status" value="1"/>
</dbReference>
<comment type="caution">
    <text evidence="11">The sequence shown here is derived from an EMBL/GenBank/DDBJ whole genome shotgun (WGS) entry which is preliminary data.</text>
</comment>
<evidence type="ECO:0000259" key="10">
    <source>
        <dbReference type="SMART" id="SM00849"/>
    </source>
</evidence>
<dbReference type="InterPro" id="IPR032282">
    <property type="entry name" value="HAGH_C"/>
</dbReference>
<dbReference type="NCBIfam" id="TIGR03413">
    <property type="entry name" value="GSH_gloB"/>
    <property type="match status" value="1"/>
</dbReference>
<dbReference type="Proteomes" id="UP000245119">
    <property type="component" value="Linkage Group LG5"/>
</dbReference>
<dbReference type="STRING" id="400727.A0A2T7PCF9"/>
<dbReference type="EMBL" id="PZQS01000005">
    <property type="protein sequence ID" value="PVD31105.1"/>
    <property type="molecule type" value="Genomic_DNA"/>
</dbReference>
<dbReference type="GO" id="GO:0004416">
    <property type="term" value="F:hydroxyacylglutathione hydrolase activity"/>
    <property type="evidence" value="ECO:0007669"/>
    <property type="project" value="UniProtKB-EC"/>
</dbReference>
<evidence type="ECO:0000256" key="5">
    <source>
        <dbReference type="ARBA" id="ARBA00011917"/>
    </source>
</evidence>
<gene>
    <name evidence="11" type="ORF">C0Q70_10383</name>
</gene>
<evidence type="ECO:0000256" key="4">
    <source>
        <dbReference type="ARBA" id="ARBA00006759"/>
    </source>
</evidence>
<protein>
    <recommendedName>
        <fullName evidence="5">hydroxyacylglutathione hydrolase</fullName>
        <ecNumber evidence="5">3.1.2.6</ecNumber>
    </recommendedName>
    <alternativeName>
        <fullName evidence="9">Glyoxalase II</fullName>
    </alternativeName>
</protein>
<evidence type="ECO:0000256" key="6">
    <source>
        <dbReference type="ARBA" id="ARBA00022723"/>
    </source>
</evidence>
<evidence type="ECO:0000256" key="1">
    <source>
        <dbReference type="ARBA" id="ARBA00001623"/>
    </source>
</evidence>
<keyword evidence="7" id="KW-0378">Hydrolase</keyword>
<dbReference type="Pfam" id="PF16123">
    <property type="entry name" value="HAGH_C"/>
    <property type="match status" value="1"/>
</dbReference>
<comment type="catalytic activity">
    <reaction evidence="1">
        <text>an S-(2-hydroxyacyl)glutathione + H2O = a 2-hydroxy carboxylate + glutathione + H(+)</text>
        <dbReference type="Rhea" id="RHEA:21864"/>
        <dbReference type="ChEBI" id="CHEBI:15377"/>
        <dbReference type="ChEBI" id="CHEBI:15378"/>
        <dbReference type="ChEBI" id="CHEBI:57925"/>
        <dbReference type="ChEBI" id="CHEBI:58896"/>
        <dbReference type="ChEBI" id="CHEBI:71261"/>
        <dbReference type="EC" id="3.1.2.6"/>
    </reaction>
</comment>
<evidence type="ECO:0000256" key="7">
    <source>
        <dbReference type="ARBA" id="ARBA00022801"/>
    </source>
</evidence>
<dbReference type="AlphaFoldDB" id="A0A2T7PCF9"/>
<name>A0A2T7PCF9_POMCA</name>
<comment type="pathway">
    <text evidence="3">Secondary metabolite metabolism; methylglyoxal degradation; (R)-lactate from methylglyoxal: step 2/2.</text>
</comment>
<dbReference type="FunFam" id="3.60.15.10:FF:000019">
    <property type="entry name" value="Hydroxyacylglutathione hydrolase, mitochondrial"/>
    <property type="match status" value="1"/>
</dbReference>
<comment type="cofactor">
    <cofactor evidence="2">
        <name>Zn(2+)</name>
        <dbReference type="ChEBI" id="CHEBI:29105"/>
    </cofactor>
</comment>
<dbReference type="InterPro" id="IPR001279">
    <property type="entry name" value="Metallo-B-lactamas"/>
</dbReference>
<dbReference type="GO" id="GO:0046872">
    <property type="term" value="F:metal ion binding"/>
    <property type="evidence" value="ECO:0007669"/>
    <property type="project" value="UniProtKB-KW"/>
</dbReference>
<keyword evidence="8" id="KW-0862">Zinc</keyword>
<dbReference type="SMART" id="SM00849">
    <property type="entry name" value="Lactamase_B"/>
    <property type="match status" value="1"/>
</dbReference>
<evidence type="ECO:0000313" key="11">
    <source>
        <dbReference type="EMBL" id="PVD31105.1"/>
    </source>
</evidence>
<dbReference type="PIRSF" id="PIRSF005457">
    <property type="entry name" value="Glx"/>
    <property type="match status" value="1"/>
</dbReference>
<dbReference type="OrthoDB" id="515692at2759"/>
<dbReference type="InterPro" id="IPR035680">
    <property type="entry name" value="Clx_II_MBL"/>
</dbReference>
<proteinExistence type="inferred from homology"/>
<dbReference type="GO" id="GO:0019243">
    <property type="term" value="P:methylglyoxal catabolic process to D-lactate via S-lactoyl-glutathione"/>
    <property type="evidence" value="ECO:0007669"/>
    <property type="project" value="InterPro"/>
</dbReference>
<dbReference type="CDD" id="cd07723">
    <property type="entry name" value="hydroxyacylglutathione_hydrolase_MBL-fold"/>
    <property type="match status" value="1"/>
</dbReference>
<comment type="similarity">
    <text evidence="4">Belongs to the metallo-beta-lactamase superfamily. Glyoxalase II family.</text>
</comment>
<feature type="domain" description="Metallo-beta-lactamase" evidence="10">
    <location>
        <begin position="21"/>
        <end position="182"/>
    </location>
</feature>
<dbReference type="Gene3D" id="3.60.15.10">
    <property type="entry name" value="Ribonuclease Z/Hydroxyacylglutathione hydrolase-like"/>
    <property type="match status" value="1"/>
</dbReference>
<keyword evidence="6" id="KW-0479">Metal-binding</keyword>
<dbReference type="EC" id="3.1.2.6" evidence="5"/>
<evidence type="ECO:0000256" key="3">
    <source>
        <dbReference type="ARBA" id="ARBA00004963"/>
    </source>
</evidence>
<organism evidence="11 12">
    <name type="scientific">Pomacea canaliculata</name>
    <name type="common">Golden apple snail</name>
    <dbReference type="NCBI Taxonomy" id="400727"/>
    <lineage>
        <taxon>Eukaryota</taxon>
        <taxon>Metazoa</taxon>
        <taxon>Spiralia</taxon>
        <taxon>Lophotrochozoa</taxon>
        <taxon>Mollusca</taxon>
        <taxon>Gastropoda</taxon>
        <taxon>Caenogastropoda</taxon>
        <taxon>Architaenioglossa</taxon>
        <taxon>Ampullarioidea</taxon>
        <taxon>Ampullariidae</taxon>
        <taxon>Pomacea</taxon>
    </lineage>
</organism>
<dbReference type="HAMAP" id="MF_01374">
    <property type="entry name" value="Glyoxalase_2"/>
    <property type="match status" value="1"/>
</dbReference>
<dbReference type="SUPFAM" id="SSF56281">
    <property type="entry name" value="Metallo-hydrolase/oxidoreductase"/>
    <property type="match status" value="1"/>
</dbReference>
<evidence type="ECO:0000313" key="12">
    <source>
        <dbReference type="Proteomes" id="UP000245119"/>
    </source>
</evidence>
<reference evidence="11 12" key="1">
    <citation type="submission" date="2018-04" db="EMBL/GenBank/DDBJ databases">
        <title>The genome of golden apple snail Pomacea canaliculata provides insight into stress tolerance and invasive adaptation.</title>
        <authorList>
            <person name="Liu C."/>
            <person name="Liu B."/>
            <person name="Ren Y."/>
            <person name="Zhang Y."/>
            <person name="Wang H."/>
            <person name="Li S."/>
            <person name="Jiang F."/>
            <person name="Yin L."/>
            <person name="Zhang G."/>
            <person name="Qian W."/>
            <person name="Fan W."/>
        </authorList>
    </citation>
    <scope>NUCLEOTIDE SEQUENCE [LARGE SCALE GENOMIC DNA]</scope>
    <source>
        <strain evidence="11">SZHN2017</strain>
        <tissue evidence="11">Muscle</tissue>
    </source>
</reference>